<dbReference type="SUPFAM" id="SSF103473">
    <property type="entry name" value="MFS general substrate transporter"/>
    <property type="match status" value="1"/>
</dbReference>
<name>A0ABY1LRP4_9MICO</name>
<dbReference type="CDD" id="cd17324">
    <property type="entry name" value="MFS_NepI_like"/>
    <property type="match status" value="1"/>
</dbReference>
<proteinExistence type="predicted"/>
<evidence type="ECO:0000259" key="7">
    <source>
        <dbReference type="PROSITE" id="PS50850"/>
    </source>
</evidence>
<protein>
    <submittedName>
        <fullName evidence="8">MFS transporter, DHA1 family, inner membrane transport protein</fullName>
    </submittedName>
</protein>
<feature type="transmembrane region" description="Helical" evidence="6">
    <location>
        <begin position="290"/>
        <end position="309"/>
    </location>
</feature>
<feature type="transmembrane region" description="Helical" evidence="6">
    <location>
        <begin position="381"/>
        <end position="401"/>
    </location>
</feature>
<sequence length="433" mass="45344">MPTILDGSTQLSPTRVRLAILALAVGAFGIGTTEFVAMGLLPNIATDLLPELAARSQEQANAQAAWLITAYALGVVVGAPTIAALVARYRRKTVLLWLGVAFTVGTFASAVLPSFGLVLLARFVAALPHGAYFGMAALVAASLMGPGKRGKGVALVMTGLTIANVVGVPFATWVGQEFGWRSAYLIVTGIFALATVTIWFAVPVQAGNPQQTMRRELRVFRRGQVWFVLGFGSIGFGGLFAVYSYLAPLVTEVAGESATLVPWALATMGVGMTIGNLVGGHLADRGVKRALIVFFALMIVVLTALALTATWTPTMFLFVFAVGFASQGLGPAIQTRLMDVAGDSQSLAAALNHSALNIGNALGAFLGGLVIAGGLGYLAPVWTGVVLTVIGLGIVITSFSVERRQLRRELLRANDAEDRRIADRNPPTAPIPV</sequence>
<keyword evidence="9" id="KW-1185">Reference proteome</keyword>
<dbReference type="PROSITE" id="PS50850">
    <property type="entry name" value="MFS"/>
    <property type="match status" value="1"/>
</dbReference>
<evidence type="ECO:0000256" key="4">
    <source>
        <dbReference type="ARBA" id="ARBA00022989"/>
    </source>
</evidence>
<dbReference type="PANTHER" id="PTHR43124">
    <property type="entry name" value="PURINE EFFLUX PUMP PBUE"/>
    <property type="match status" value="1"/>
</dbReference>
<evidence type="ECO:0000256" key="1">
    <source>
        <dbReference type="ARBA" id="ARBA00004651"/>
    </source>
</evidence>
<accession>A0ABY1LRP4</accession>
<feature type="domain" description="Major facilitator superfamily (MFS) profile" evidence="7">
    <location>
        <begin position="19"/>
        <end position="405"/>
    </location>
</feature>
<feature type="transmembrane region" description="Helical" evidence="6">
    <location>
        <begin position="225"/>
        <end position="246"/>
    </location>
</feature>
<organism evidence="8 9">
    <name type="scientific">Plantibacter cousiniae</name>
    <name type="common">nom. nud.</name>
    <dbReference type="NCBI Taxonomy" id="199709"/>
    <lineage>
        <taxon>Bacteria</taxon>
        <taxon>Bacillati</taxon>
        <taxon>Actinomycetota</taxon>
        <taxon>Actinomycetes</taxon>
        <taxon>Micrococcales</taxon>
        <taxon>Microbacteriaceae</taxon>
        <taxon>Plantibacter</taxon>
    </lineage>
</organism>
<feature type="transmembrane region" description="Helical" evidence="6">
    <location>
        <begin position="315"/>
        <end position="333"/>
    </location>
</feature>
<feature type="transmembrane region" description="Helical" evidence="6">
    <location>
        <begin position="258"/>
        <end position="278"/>
    </location>
</feature>
<dbReference type="Gene3D" id="1.20.1250.20">
    <property type="entry name" value="MFS general substrate transporter like domains"/>
    <property type="match status" value="1"/>
</dbReference>
<dbReference type="RefSeq" id="WP_079707230.1">
    <property type="nucleotide sequence ID" value="NZ_FUZO01000003.1"/>
</dbReference>
<feature type="transmembrane region" description="Helical" evidence="6">
    <location>
        <begin position="20"/>
        <end position="44"/>
    </location>
</feature>
<dbReference type="InterPro" id="IPR050189">
    <property type="entry name" value="MFS_Efflux_Transporters"/>
</dbReference>
<comment type="subcellular location">
    <subcellularLocation>
        <location evidence="1">Cell membrane</location>
        <topology evidence="1">Multi-pass membrane protein</topology>
    </subcellularLocation>
</comment>
<feature type="transmembrane region" description="Helical" evidence="6">
    <location>
        <begin position="354"/>
        <end position="375"/>
    </location>
</feature>
<keyword evidence="5 6" id="KW-0472">Membrane</keyword>
<evidence type="ECO:0000256" key="5">
    <source>
        <dbReference type="ARBA" id="ARBA00023136"/>
    </source>
</evidence>
<keyword evidence="3 6" id="KW-0812">Transmembrane</keyword>
<dbReference type="PANTHER" id="PTHR43124:SF3">
    <property type="entry name" value="CHLORAMPHENICOL EFFLUX PUMP RV0191"/>
    <property type="match status" value="1"/>
</dbReference>
<dbReference type="Pfam" id="PF07690">
    <property type="entry name" value="MFS_1"/>
    <property type="match status" value="1"/>
</dbReference>
<keyword evidence="4 6" id="KW-1133">Transmembrane helix</keyword>
<evidence type="ECO:0000256" key="3">
    <source>
        <dbReference type="ARBA" id="ARBA00022692"/>
    </source>
</evidence>
<reference evidence="8 9" key="1">
    <citation type="submission" date="2017-02" db="EMBL/GenBank/DDBJ databases">
        <authorList>
            <person name="Varghese N."/>
            <person name="Submissions S."/>
        </authorList>
    </citation>
    <scope>NUCLEOTIDE SEQUENCE [LARGE SCALE GENOMIC DNA]</scope>
    <source>
        <strain evidence="8 9">VKM Ac-1787</strain>
    </source>
</reference>
<comment type="caution">
    <text evidence="8">The sequence shown here is derived from an EMBL/GenBank/DDBJ whole genome shotgun (WGS) entry which is preliminary data.</text>
</comment>
<feature type="transmembrane region" description="Helical" evidence="6">
    <location>
        <begin position="183"/>
        <end position="204"/>
    </location>
</feature>
<dbReference type="InterPro" id="IPR036259">
    <property type="entry name" value="MFS_trans_sf"/>
</dbReference>
<feature type="transmembrane region" description="Helical" evidence="6">
    <location>
        <begin position="153"/>
        <end position="171"/>
    </location>
</feature>
<evidence type="ECO:0000256" key="6">
    <source>
        <dbReference type="SAM" id="Phobius"/>
    </source>
</evidence>
<dbReference type="InterPro" id="IPR020846">
    <property type="entry name" value="MFS_dom"/>
</dbReference>
<evidence type="ECO:0000313" key="9">
    <source>
        <dbReference type="Proteomes" id="UP000190827"/>
    </source>
</evidence>
<dbReference type="EMBL" id="FUZO01000003">
    <property type="protein sequence ID" value="SKC73869.1"/>
    <property type="molecule type" value="Genomic_DNA"/>
</dbReference>
<feature type="transmembrane region" description="Helical" evidence="6">
    <location>
        <begin position="64"/>
        <end position="87"/>
    </location>
</feature>
<gene>
    <name evidence="8" type="ORF">SAMN06295973_3566</name>
</gene>
<dbReference type="InterPro" id="IPR011701">
    <property type="entry name" value="MFS"/>
</dbReference>
<evidence type="ECO:0000313" key="8">
    <source>
        <dbReference type="EMBL" id="SKC73869.1"/>
    </source>
</evidence>
<evidence type="ECO:0000256" key="2">
    <source>
        <dbReference type="ARBA" id="ARBA00022475"/>
    </source>
</evidence>
<feature type="transmembrane region" description="Helical" evidence="6">
    <location>
        <begin position="94"/>
        <end position="113"/>
    </location>
</feature>
<keyword evidence="2" id="KW-1003">Cell membrane</keyword>
<dbReference type="Proteomes" id="UP000190827">
    <property type="component" value="Unassembled WGS sequence"/>
</dbReference>
<feature type="transmembrane region" description="Helical" evidence="6">
    <location>
        <begin position="119"/>
        <end position="141"/>
    </location>
</feature>